<keyword evidence="1" id="KW-0812">Transmembrane</keyword>
<name>A0A5D4GSS2_9SPHI</name>
<feature type="transmembrane region" description="Helical" evidence="1">
    <location>
        <begin position="36"/>
        <end position="56"/>
    </location>
</feature>
<feature type="transmembrane region" description="Helical" evidence="1">
    <location>
        <begin position="93"/>
        <end position="113"/>
    </location>
</feature>
<evidence type="ECO:0000313" key="3">
    <source>
        <dbReference type="Proteomes" id="UP000322362"/>
    </source>
</evidence>
<organism evidence="2 3">
    <name type="scientific">Sphingobacterium phlebotomi</name>
    <dbReference type="NCBI Taxonomy" id="2605433"/>
    <lineage>
        <taxon>Bacteria</taxon>
        <taxon>Pseudomonadati</taxon>
        <taxon>Bacteroidota</taxon>
        <taxon>Sphingobacteriia</taxon>
        <taxon>Sphingobacteriales</taxon>
        <taxon>Sphingobacteriaceae</taxon>
        <taxon>Sphingobacterium</taxon>
    </lineage>
</organism>
<keyword evidence="1" id="KW-1133">Transmembrane helix</keyword>
<evidence type="ECO:0000313" key="2">
    <source>
        <dbReference type="EMBL" id="TYR30789.1"/>
    </source>
</evidence>
<keyword evidence="1" id="KW-0472">Membrane</keyword>
<feature type="transmembrane region" description="Helical" evidence="1">
    <location>
        <begin position="7"/>
        <end position="30"/>
    </location>
</feature>
<proteinExistence type="predicted"/>
<keyword evidence="3" id="KW-1185">Reference proteome</keyword>
<protein>
    <submittedName>
        <fullName evidence="2">Uncharacterized protein</fullName>
    </submittedName>
</protein>
<dbReference type="RefSeq" id="WP_148921363.1">
    <property type="nucleotide sequence ID" value="NZ_VTAV01000037.1"/>
</dbReference>
<dbReference type="AlphaFoldDB" id="A0A5D4GSS2"/>
<sequence length="203" mass="23161">MTKNAKLIIITISIITLIALFPISITTFAYGMGSYAATWLYMGLYPTLIVAIFLAIRNVNLGYYLLYFTALTYSILFLKDVEKYLMFDIRSESLLYVLFLPFIGTVTLLALIPHYLVRAKKFSKYVTYTAILLACFIFFLPIIRGFDGQYTHHLFIDAEITAKGTVILECRPHFGDSRSFILVSESPELAEAVNRQQKVDTIF</sequence>
<reference evidence="2 3" key="1">
    <citation type="submission" date="2019-08" db="EMBL/GenBank/DDBJ databases">
        <title>Phlebobacter frassis gen. nov. sp. nov., a new member of family Sphingobacteriaceae isolated from sand fly rearing media.</title>
        <authorList>
            <person name="Kakumanu M.L."/>
            <person name="Marayati B.F."/>
            <person name="Wada-Katsumata A."/>
            <person name="Wasserberg G."/>
            <person name="Schal C."/>
            <person name="Apperson C.S."/>
            <person name="Ponnusamy L."/>
        </authorList>
    </citation>
    <scope>NUCLEOTIDE SEQUENCE [LARGE SCALE GENOMIC DNA]</scope>
    <source>
        <strain evidence="2 3">SSI9</strain>
    </source>
</reference>
<dbReference type="Proteomes" id="UP000322362">
    <property type="component" value="Unassembled WGS sequence"/>
</dbReference>
<accession>A0A5D4GSS2</accession>
<feature type="transmembrane region" description="Helical" evidence="1">
    <location>
        <begin position="125"/>
        <end position="143"/>
    </location>
</feature>
<feature type="transmembrane region" description="Helical" evidence="1">
    <location>
        <begin position="63"/>
        <end position="81"/>
    </location>
</feature>
<gene>
    <name evidence="2" type="ORF">FXV77_21815</name>
</gene>
<comment type="caution">
    <text evidence="2">The sequence shown here is derived from an EMBL/GenBank/DDBJ whole genome shotgun (WGS) entry which is preliminary data.</text>
</comment>
<evidence type="ECO:0000256" key="1">
    <source>
        <dbReference type="SAM" id="Phobius"/>
    </source>
</evidence>
<dbReference type="EMBL" id="VTAV01000037">
    <property type="protein sequence ID" value="TYR30789.1"/>
    <property type="molecule type" value="Genomic_DNA"/>
</dbReference>